<reference evidence="1 2" key="1">
    <citation type="journal article" date="2014" name="Mol. Ecol.">
        <title>Evolution of Synechococcus.</title>
        <authorList>
            <person name="Dvorak P."/>
            <person name="Casamatta D."/>
            <person name="Hasler P."/>
            <person name="Poulickova A."/>
            <person name="Ondrej V."/>
            <person name="Sanges R."/>
        </authorList>
    </citation>
    <scope>NUCLEOTIDE SEQUENCE [LARGE SCALE GENOMIC DNA]</scope>
    <source>
        <strain evidence="1 2">CAUP A 1101</strain>
    </source>
</reference>
<accession>A0A098TKB6</accession>
<keyword evidence="2" id="KW-1185">Reference proteome</keyword>
<gene>
    <name evidence="1" type="ORF">DO97_10790</name>
</gene>
<organism evidence="1 2">
    <name type="scientific">Neosynechococcus sphagnicola sy1</name>
    <dbReference type="NCBI Taxonomy" id="1497020"/>
    <lineage>
        <taxon>Bacteria</taxon>
        <taxon>Bacillati</taxon>
        <taxon>Cyanobacteriota</taxon>
        <taxon>Cyanophyceae</taxon>
        <taxon>Neosynechococcales</taxon>
        <taxon>Neosynechococcaceae</taxon>
        <taxon>Neosynechococcus</taxon>
    </lineage>
</organism>
<sequence>MPDRPIVRYGFWLFEPWVAPVDFVKDYSAELIKSPEHIHTYQQHDAMIQDIVTLGSRYGLTALTAKQIIRY</sequence>
<evidence type="ECO:0000313" key="2">
    <source>
        <dbReference type="Proteomes" id="UP000030170"/>
    </source>
</evidence>
<dbReference type="EMBL" id="JJML01000030">
    <property type="protein sequence ID" value="KGF72287.1"/>
    <property type="molecule type" value="Genomic_DNA"/>
</dbReference>
<comment type="caution">
    <text evidence="1">The sequence shown here is derived from an EMBL/GenBank/DDBJ whole genome shotgun (WGS) entry which is preliminary data.</text>
</comment>
<protein>
    <submittedName>
        <fullName evidence="1">Uncharacterized protein</fullName>
    </submittedName>
</protein>
<name>A0A098TKB6_9CYAN</name>
<dbReference type="RefSeq" id="WP_036534279.1">
    <property type="nucleotide sequence ID" value="NZ_JJML01000030.1"/>
</dbReference>
<proteinExistence type="predicted"/>
<dbReference type="AlphaFoldDB" id="A0A098TKB6"/>
<dbReference type="Proteomes" id="UP000030170">
    <property type="component" value="Unassembled WGS sequence"/>
</dbReference>
<evidence type="ECO:0000313" key="1">
    <source>
        <dbReference type="EMBL" id="KGF72287.1"/>
    </source>
</evidence>
<dbReference type="STRING" id="1497020.DO97_10790"/>